<keyword evidence="1" id="KW-0732">Signal</keyword>
<accession>A0A8C9E826</accession>
<evidence type="ECO:0000256" key="1">
    <source>
        <dbReference type="SAM" id="SignalP"/>
    </source>
</evidence>
<evidence type="ECO:0000313" key="3">
    <source>
        <dbReference type="Proteomes" id="UP000694554"/>
    </source>
</evidence>
<dbReference type="Proteomes" id="UP000694554">
    <property type="component" value="Chromosome 7"/>
</dbReference>
<dbReference type="GeneTree" id="ENSGT00910000147620"/>
<proteinExistence type="predicted"/>
<reference evidence="2" key="3">
    <citation type="submission" date="2025-09" db="UniProtKB">
        <authorList>
            <consortium name="Ensembl"/>
        </authorList>
    </citation>
    <scope>IDENTIFICATION</scope>
</reference>
<dbReference type="AlphaFoldDB" id="A0A8C9E826"/>
<name>A0A8C9E826_PHOSS</name>
<reference evidence="2" key="2">
    <citation type="submission" date="2025-08" db="UniProtKB">
        <authorList>
            <consortium name="Ensembl"/>
        </authorList>
    </citation>
    <scope>IDENTIFICATION</scope>
</reference>
<evidence type="ECO:0000313" key="2">
    <source>
        <dbReference type="Ensembl" id="ENSPSNP00000024556.1"/>
    </source>
</evidence>
<feature type="signal peptide" evidence="1">
    <location>
        <begin position="1"/>
        <end position="16"/>
    </location>
</feature>
<keyword evidence="3" id="KW-1185">Reference proteome</keyword>
<sequence>MTFLLTAPMIVHPMWLAVCPYKTLFVIGKIKAVVDKSIVNYLQTGPRNFWLWGFGGTDYLMHASTKLQGAQESSVKLIKTPESVPIPLERFSTDVGWAMEC</sequence>
<reference evidence="2" key="1">
    <citation type="submission" date="2019-08" db="EMBL/GenBank/DDBJ databases">
        <title>Phocoena sinus (Vaquita) genome, mPhoSin1, primary haplotype.</title>
        <authorList>
            <person name="Morin P."/>
            <person name="Mountcastle J."/>
            <person name="Fungtammasan C."/>
            <person name="Rhie A."/>
            <person name="Rojas-Bracho L."/>
            <person name="Smith C.R."/>
            <person name="Taylor B.L."/>
            <person name="Gulland F.M.D."/>
            <person name="Musser W."/>
            <person name="Houck M."/>
            <person name="Haase B."/>
            <person name="Paez S."/>
            <person name="Howe K."/>
            <person name="Torrance J."/>
            <person name="Formenti G."/>
            <person name="Phillippy A."/>
            <person name="Ryder O."/>
            <person name="Jarvis E.D."/>
            <person name="Fedrigo O."/>
        </authorList>
    </citation>
    <scope>NUCLEOTIDE SEQUENCE [LARGE SCALE GENOMIC DNA]</scope>
</reference>
<organism evidence="2 3">
    <name type="scientific">Phocoena sinus</name>
    <name type="common">Vaquita</name>
    <dbReference type="NCBI Taxonomy" id="42100"/>
    <lineage>
        <taxon>Eukaryota</taxon>
        <taxon>Metazoa</taxon>
        <taxon>Chordata</taxon>
        <taxon>Craniata</taxon>
        <taxon>Vertebrata</taxon>
        <taxon>Euteleostomi</taxon>
        <taxon>Mammalia</taxon>
        <taxon>Eutheria</taxon>
        <taxon>Laurasiatheria</taxon>
        <taxon>Artiodactyla</taxon>
        <taxon>Whippomorpha</taxon>
        <taxon>Cetacea</taxon>
        <taxon>Odontoceti</taxon>
        <taxon>Phocoenidae</taxon>
        <taxon>Phocoena</taxon>
    </lineage>
</organism>
<feature type="chain" id="PRO_5033983627" evidence="1">
    <location>
        <begin position="17"/>
        <end position="101"/>
    </location>
</feature>
<dbReference type="Ensembl" id="ENSPSNT00000027618.1">
    <property type="protein sequence ID" value="ENSPSNP00000024556.1"/>
    <property type="gene ID" value="ENSPSNG00000017945.1"/>
</dbReference>
<protein>
    <submittedName>
        <fullName evidence="2">Uncharacterized protein</fullName>
    </submittedName>
</protein>